<evidence type="ECO:0000313" key="4">
    <source>
        <dbReference type="Proteomes" id="UP000001353"/>
    </source>
</evidence>
<dbReference type="Proteomes" id="UP000001353">
    <property type="component" value="Chromosome"/>
</dbReference>
<dbReference type="PROSITE" id="PS51186">
    <property type="entry name" value="GNAT"/>
    <property type="match status" value="1"/>
</dbReference>
<dbReference type="SUPFAM" id="SSF55729">
    <property type="entry name" value="Acyl-CoA N-acyltransferases (Nat)"/>
    <property type="match status" value="1"/>
</dbReference>
<dbReference type="Gene3D" id="3.40.630.30">
    <property type="match status" value="1"/>
</dbReference>
<dbReference type="RefSeq" id="WP_013962780.1">
    <property type="nucleotide sequence ID" value="NC_015730.1"/>
</dbReference>
<organism evidence="3 4">
    <name type="scientific">Roseobacter litoralis (strain ATCC 49566 / DSM 6996 / JCM 21268 / NBRC 15278 / OCh 149)</name>
    <dbReference type="NCBI Taxonomy" id="391595"/>
    <lineage>
        <taxon>Bacteria</taxon>
        <taxon>Pseudomonadati</taxon>
        <taxon>Pseudomonadota</taxon>
        <taxon>Alphaproteobacteria</taxon>
        <taxon>Rhodobacterales</taxon>
        <taxon>Roseobacteraceae</taxon>
        <taxon>Roseobacter</taxon>
    </lineage>
</organism>
<dbReference type="InterPro" id="IPR000182">
    <property type="entry name" value="GNAT_dom"/>
</dbReference>
<dbReference type="KEGG" id="rli:RLO149_c029110"/>
<keyword evidence="4" id="KW-1185">Reference proteome</keyword>
<dbReference type="EMBL" id="CP002623">
    <property type="protein sequence ID" value="AEI94867.1"/>
    <property type="molecule type" value="Genomic_DNA"/>
</dbReference>
<dbReference type="InterPro" id="IPR016181">
    <property type="entry name" value="Acyl_CoA_acyltransferase"/>
</dbReference>
<evidence type="ECO:0000259" key="2">
    <source>
        <dbReference type="PROSITE" id="PS51186"/>
    </source>
</evidence>
<evidence type="ECO:0000313" key="3">
    <source>
        <dbReference type="EMBL" id="AEI94867.1"/>
    </source>
</evidence>
<sequence>MKNLILRKVRPEDREWLVAEHRTIYAQTDGFDDSFGDLVQQVLDDFLASHDPRYERGWIAEENGLRLGSIFCVRLDEETAQLRLFLLVPGARGKGLGLRMLLHCMQFAQEHGYSGMRLWTHQSHKAACALYKAQGWQCIETKPVRSFGQELIVETYTYPF</sequence>
<dbReference type="eggNOG" id="COG0456">
    <property type="taxonomic scope" value="Bacteria"/>
</dbReference>
<dbReference type="InterPro" id="IPR050769">
    <property type="entry name" value="NAT_camello-type"/>
</dbReference>
<dbReference type="STRING" id="391595.RLO149_c029110"/>
<dbReference type="GO" id="GO:0008080">
    <property type="term" value="F:N-acetyltransferase activity"/>
    <property type="evidence" value="ECO:0007669"/>
    <property type="project" value="InterPro"/>
</dbReference>
<reference evidence="3 4" key="1">
    <citation type="journal article" date="2011" name="BMC Genomics">
        <title>Comparative genome analysis and genome-guided physiological analysis of Roseobacter litoralis.</title>
        <authorList>
            <person name="Kalhoefer D."/>
            <person name="Thole S."/>
            <person name="Voget S."/>
            <person name="Lehmann R."/>
            <person name="Liesegang H."/>
            <person name="Wollher A."/>
            <person name="Daniel R."/>
            <person name="Simon M."/>
            <person name="Brinkhoff T."/>
        </authorList>
    </citation>
    <scope>NUCLEOTIDE SEQUENCE [LARGE SCALE GENOMIC DNA]</scope>
    <source>
        <strain evidence="4">ATCC 49566 / DSM 6996 / JCM 21268 / NBRC 15278 / OCh 149</strain>
    </source>
</reference>
<accession>F7ZH25</accession>
<name>F7ZH25_ROSLO</name>
<dbReference type="PANTHER" id="PTHR13947">
    <property type="entry name" value="GNAT FAMILY N-ACETYLTRANSFERASE"/>
    <property type="match status" value="1"/>
</dbReference>
<dbReference type="OrthoDB" id="273614at2"/>
<dbReference type="HOGENOM" id="CLU_105924_1_0_5"/>
<protein>
    <submittedName>
        <fullName evidence="3">Acetyltransferase-like protein</fullName>
    </submittedName>
</protein>
<evidence type="ECO:0000256" key="1">
    <source>
        <dbReference type="ARBA" id="ARBA00022679"/>
    </source>
</evidence>
<dbReference type="AlphaFoldDB" id="F7ZH25"/>
<keyword evidence="1" id="KW-0808">Transferase</keyword>
<dbReference type="CDD" id="cd04301">
    <property type="entry name" value="NAT_SF"/>
    <property type="match status" value="1"/>
</dbReference>
<gene>
    <name evidence="3" type="ordered locus">RLO149_c029110</name>
</gene>
<dbReference type="PANTHER" id="PTHR13947:SF37">
    <property type="entry name" value="LD18367P"/>
    <property type="match status" value="1"/>
</dbReference>
<feature type="domain" description="N-acetyltransferase" evidence="2">
    <location>
        <begin position="4"/>
        <end position="159"/>
    </location>
</feature>
<dbReference type="Pfam" id="PF00583">
    <property type="entry name" value="Acetyltransf_1"/>
    <property type="match status" value="1"/>
</dbReference>
<proteinExistence type="predicted"/>